<reference evidence="2 3" key="1">
    <citation type="submission" date="2023-11" db="EMBL/GenBank/DDBJ databases">
        <title>Halocaridina rubra genome assembly.</title>
        <authorList>
            <person name="Smith C."/>
        </authorList>
    </citation>
    <scope>NUCLEOTIDE SEQUENCE [LARGE SCALE GENOMIC DNA]</scope>
    <source>
        <strain evidence="2">EP-1</strain>
        <tissue evidence="2">Whole</tissue>
    </source>
</reference>
<dbReference type="Gene3D" id="4.10.75.10">
    <property type="entry name" value="Elafin-like"/>
    <property type="match status" value="1"/>
</dbReference>
<evidence type="ECO:0000313" key="2">
    <source>
        <dbReference type="EMBL" id="KAK7069148.1"/>
    </source>
</evidence>
<proteinExistence type="predicted"/>
<dbReference type="InterPro" id="IPR008197">
    <property type="entry name" value="WAP_dom"/>
</dbReference>
<dbReference type="InterPro" id="IPR036645">
    <property type="entry name" value="Elafin-like_sf"/>
</dbReference>
<feature type="domain" description="WAP" evidence="1">
    <location>
        <begin position="165"/>
        <end position="218"/>
    </location>
</feature>
<organism evidence="2 3">
    <name type="scientific">Halocaridina rubra</name>
    <name type="common">Hawaiian red shrimp</name>
    <dbReference type="NCBI Taxonomy" id="373956"/>
    <lineage>
        <taxon>Eukaryota</taxon>
        <taxon>Metazoa</taxon>
        <taxon>Ecdysozoa</taxon>
        <taxon>Arthropoda</taxon>
        <taxon>Crustacea</taxon>
        <taxon>Multicrustacea</taxon>
        <taxon>Malacostraca</taxon>
        <taxon>Eumalacostraca</taxon>
        <taxon>Eucarida</taxon>
        <taxon>Decapoda</taxon>
        <taxon>Pleocyemata</taxon>
        <taxon>Caridea</taxon>
        <taxon>Atyoidea</taxon>
        <taxon>Atyidae</taxon>
        <taxon>Halocaridina</taxon>
    </lineage>
</organism>
<sequence length="221" mass="21572">VSYEEFSPLRSYSLASVTSVPCYGADGCPGGGLGGLGHVGGGVGPGPLVGGSSLGHNNSLGSAGLGHGSALGGPLAGGIGTGGHIGGGVDHGGAIGGPLFGNSVLGIGGAPIGGGIIGSGGLGHAGIAPLGPVGTGVSATCRYWCRTPERQAYCCEGNDELEALPSVKPGQCPPVRPQCPPVRAYGAPTTCSNDSKCPGKEKCCFDRCLEHNMCKLTIGYW</sequence>
<keyword evidence="3" id="KW-1185">Reference proteome</keyword>
<evidence type="ECO:0000259" key="1">
    <source>
        <dbReference type="PROSITE" id="PS51390"/>
    </source>
</evidence>
<comment type="caution">
    <text evidence="2">The sequence shown here is derived from an EMBL/GenBank/DDBJ whole genome shotgun (WGS) entry which is preliminary data.</text>
</comment>
<protein>
    <recommendedName>
        <fullName evidence="1">WAP domain-containing protein</fullName>
    </recommendedName>
</protein>
<dbReference type="PROSITE" id="PS51390">
    <property type="entry name" value="WAP"/>
    <property type="match status" value="1"/>
</dbReference>
<dbReference type="SUPFAM" id="SSF57256">
    <property type="entry name" value="Elafin-like"/>
    <property type="match status" value="1"/>
</dbReference>
<dbReference type="EMBL" id="JAXCGZ010017013">
    <property type="protein sequence ID" value="KAK7069148.1"/>
    <property type="molecule type" value="Genomic_DNA"/>
</dbReference>
<dbReference type="GO" id="GO:0030414">
    <property type="term" value="F:peptidase inhibitor activity"/>
    <property type="evidence" value="ECO:0007669"/>
    <property type="project" value="InterPro"/>
</dbReference>
<dbReference type="Proteomes" id="UP001381693">
    <property type="component" value="Unassembled WGS sequence"/>
</dbReference>
<dbReference type="AlphaFoldDB" id="A0AAN8WUS8"/>
<name>A0AAN8WUS8_HALRR</name>
<gene>
    <name evidence="2" type="ORF">SK128_007988</name>
</gene>
<dbReference type="Pfam" id="PF00095">
    <property type="entry name" value="WAP"/>
    <property type="match status" value="1"/>
</dbReference>
<accession>A0AAN8WUS8</accession>
<feature type="non-terminal residue" evidence="2">
    <location>
        <position position="1"/>
    </location>
</feature>
<dbReference type="GO" id="GO:0005576">
    <property type="term" value="C:extracellular region"/>
    <property type="evidence" value="ECO:0007669"/>
    <property type="project" value="InterPro"/>
</dbReference>
<evidence type="ECO:0000313" key="3">
    <source>
        <dbReference type="Proteomes" id="UP001381693"/>
    </source>
</evidence>